<evidence type="ECO:0000256" key="2">
    <source>
        <dbReference type="SAM" id="Phobius"/>
    </source>
</evidence>
<evidence type="ECO:0000313" key="4">
    <source>
        <dbReference type="Proteomes" id="UP000247746"/>
    </source>
</evidence>
<organism evidence="3 4">
    <name type="scientific">Psychrobacter fozii</name>
    <dbReference type="NCBI Taxonomy" id="198480"/>
    <lineage>
        <taxon>Bacteria</taxon>
        <taxon>Pseudomonadati</taxon>
        <taxon>Pseudomonadota</taxon>
        <taxon>Gammaproteobacteria</taxon>
        <taxon>Moraxellales</taxon>
        <taxon>Moraxellaceae</taxon>
        <taxon>Psychrobacter</taxon>
    </lineage>
</organism>
<dbReference type="Proteomes" id="UP000247746">
    <property type="component" value="Unassembled WGS sequence"/>
</dbReference>
<comment type="caution">
    <text evidence="3">The sequence shown here is derived from an EMBL/GenBank/DDBJ whole genome shotgun (WGS) entry which is preliminary data.</text>
</comment>
<evidence type="ECO:0000256" key="1">
    <source>
        <dbReference type="SAM" id="MobiDB-lite"/>
    </source>
</evidence>
<dbReference type="RefSeq" id="WP_110924436.1">
    <property type="nucleotide sequence ID" value="NZ_QJSU01000018.1"/>
</dbReference>
<keyword evidence="4" id="KW-1185">Reference proteome</keyword>
<feature type="compositionally biased region" description="Low complexity" evidence="1">
    <location>
        <begin position="48"/>
        <end position="62"/>
    </location>
</feature>
<keyword evidence="2" id="KW-1133">Transmembrane helix</keyword>
<feature type="region of interest" description="Disordered" evidence="1">
    <location>
        <begin position="48"/>
        <end position="84"/>
    </location>
</feature>
<accession>A0A2V4VCF4</accession>
<feature type="region of interest" description="Disordered" evidence="1">
    <location>
        <begin position="131"/>
        <end position="153"/>
    </location>
</feature>
<feature type="region of interest" description="Disordered" evidence="1">
    <location>
        <begin position="106"/>
        <end position="125"/>
    </location>
</feature>
<feature type="compositionally biased region" description="Polar residues" evidence="1">
    <location>
        <begin position="113"/>
        <end position="125"/>
    </location>
</feature>
<feature type="compositionally biased region" description="Polar residues" evidence="1">
    <location>
        <begin position="188"/>
        <end position="205"/>
    </location>
</feature>
<sequence length="245" mass="26898">MTQRLPSPTPPTKPKDRSMLAIVLAVLLHIVIAIIIYFTVFDDNTSKSTDSTSALESSESLSIVETIEKPPLSASDETVTADTKENAKTAAVTNNNVATKSTATKNTAAIKKPSSTQNNTPKTNDNLRAEQALSDENQTRLKSTIDNQDSTPEYRLKKTKEYESLDTEIDKDSEQMAKLIDEVKKRNQQQIEQQRTNTLGSQPIPNSVPKPAAVTSEQRPQSKTDTTSPPSNSDYPITPIKPLTK</sequence>
<proteinExistence type="predicted"/>
<dbReference type="EMBL" id="QJSU01000018">
    <property type="protein sequence ID" value="PYE36415.1"/>
    <property type="molecule type" value="Genomic_DNA"/>
</dbReference>
<name>A0A2V4VCF4_9GAMM</name>
<keyword evidence="2" id="KW-0812">Transmembrane</keyword>
<feature type="transmembrane region" description="Helical" evidence="2">
    <location>
        <begin position="20"/>
        <end position="40"/>
    </location>
</feature>
<feature type="region of interest" description="Disordered" evidence="1">
    <location>
        <begin position="185"/>
        <end position="245"/>
    </location>
</feature>
<feature type="compositionally biased region" description="Polar residues" evidence="1">
    <location>
        <begin position="215"/>
        <end position="235"/>
    </location>
</feature>
<feature type="compositionally biased region" description="Polar residues" evidence="1">
    <location>
        <begin position="134"/>
        <end position="151"/>
    </location>
</feature>
<protein>
    <submittedName>
        <fullName evidence="3">Uncharacterized protein</fullName>
    </submittedName>
</protein>
<dbReference type="AlphaFoldDB" id="A0A2V4VCF4"/>
<evidence type="ECO:0000313" key="3">
    <source>
        <dbReference type="EMBL" id="PYE36415.1"/>
    </source>
</evidence>
<reference evidence="3 4" key="1">
    <citation type="submission" date="2018-06" db="EMBL/GenBank/DDBJ databases">
        <title>Genomic Encyclopedia of Type Strains, Phase III (KMG-III): the genomes of soil and plant-associated and newly described type strains.</title>
        <authorList>
            <person name="Whitman W."/>
        </authorList>
    </citation>
    <scope>NUCLEOTIDE SEQUENCE [LARGE SCALE GENOMIC DNA]</scope>
    <source>
        <strain evidence="3 4">CECT 5889</strain>
    </source>
</reference>
<gene>
    <name evidence="3" type="ORF">DFP82_1182</name>
</gene>
<keyword evidence="2" id="KW-0472">Membrane</keyword>